<comment type="caution">
    <text evidence="1">The sequence shown here is derived from an EMBL/GenBank/DDBJ whole genome shotgun (WGS) entry which is preliminary data.</text>
</comment>
<evidence type="ECO:0000313" key="1">
    <source>
        <dbReference type="EMBL" id="KAF9447195.1"/>
    </source>
</evidence>
<evidence type="ECO:0000313" key="2">
    <source>
        <dbReference type="Proteomes" id="UP000807342"/>
    </source>
</evidence>
<dbReference type="AlphaFoldDB" id="A0A9P5XAP9"/>
<dbReference type="InterPro" id="IPR046341">
    <property type="entry name" value="SET_dom_sf"/>
</dbReference>
<dbReference type="PANTHER" id="PTHR13271">
    <property type="entry name" value="UNCHARACTERIZED PUTATIVE METHYLTRANSFERASE"/>
    <property type="match status" value="1"/>
</dbReference>
<protein>
    <submittedName>
        <fullName evidence="1">SET domain-containing protein</fullName>
    </submittedName>
</protein>
<dbReference type="PANTHER" id="PTHR13271:SF34">
    <property type="entry name" value="N-LYSINE METHYLTRANSFERASE SETD6"/>
    <property type="match status" value="1"/>
</dbReference>
<reference evidence="1" key="1">
    <citation type="submission" date="2020-11" db="EMBL/GenBank/DDBJ databases">
        <authorList>
            <consortium name="DOE Joint Genome Institute"/>
            <person name="Ahrendt S."/>
            <person name="Riley R."/>
            <person name="Andreopoulos W."/>
            <person name="Labutti K."/>
            <person name="Pangilinan J."/>
            <person name="Ruiz-Duenas F.J."/>
            <person name="Barrasa J.M."/>
            <person name="Sanchez-Garcia M."/>
            <person name="Camarero S."/>
            <person name="Miyauchi S."/>
            <person name="Serrano A."/>
            <person name="Linde D."/>
            <person name="Babiker R."/>
            <person name="Drula E."/>
            <person name="Ayuso-Fernandez I."/>
            <person name="Pacheco R."/>
            <person name="Padilla G."/>
            <person name="Ferreira P."/>
            <person name="Barriuso J."/>
            <person name="Kellner H."/>
            <person name="Castanera R."/>
            <person name="Alfaro M."/>
            <person name="Ramirez L."/>
            <person name="Pisabarro A.G."/>
            <person name="Kuo A."/>
            <person name="Tritt A."/>
            <person name="Lipzen A."/>
            <person name="He G."/>
            <person name="Yan M."/>
            <person name="Ng V."/>
            <person name="Cullen D."/>
            <person name="Martin F."/>
            <person name="Rosso M.-N."/>
            <person name="Henrissat B."/>
            <person name="Hibbett D."/>
            <person name="Martinez A.T."/>
            <person name="Grigoriev I.V."/>
        </authorList>
    </citation>
    <scope>NUCLEOTIDE SEQUENCE</scope>
    <source>
        <strain evidence="1">MF-IS2</strain>
    </source>
</reference>
<dbReference type="CDD" id="cd10527">
    <property type="entry name" value="SET_LSMT"/>
    <property type="match status" value="1"/>
</dbReference>
<name>A0A9P5XAP9_9AGAR</name>
<dbReference type="OrthoDB" id="441812at2759"/>
<dbReference type="Gene3D" id="3.90.1410.10">
    <property type="entry name" value="set domain protein methyltransferase, domain 1"/>
    <property type="match status" value="1"/>
</dbReference>
<dbReference type="InterPro" id="IPR050600">
    <property type="entry name" value="SETD3_SETD6_MTase"/>
</dbReference>
<gene>
    <name evidence="1" type="ORF">P691DRAFT_776315</name>
</gene>
<keyword evidence="2" id="KW-1185">Reference proteome</keyword>
<dbReference type="GO" id="GO:0005634">
    <property type="term" value="C:nucleus"/>
    <property type="evidence" value="ECO:0007669"/>
    <property type="project" value="TreeGrafter"/>
</dbReference>
<dbReference type="EMBL" id="MU151211">
    <property type="protein sequence ID" value="KAF9447195.1"/>
    <property type="molecule type" value="Genomic_DNA"/>
</dbReference>
<dbReference type="SUPFAM" id="SSF82199">
    <property type="entry name" value="SET domain"/>
    <property type="match status" value="1"/>
</dbReference>
<dbReference type="GO" id="GO:0016279">
    <property type="term" value="F:protein-lysine N-methyltransferase activity"/>
    <property type="evidence" value="ECO:0007669"/>
    <property type="project" value="TreeGrafter"/>
</dbReference>
<dbReference type="Proteomes" id="UP000807342">
    <property type="component" value="Unassembled WGS sequence"/>
</dbReference>
<organism evidence="1 2">
    <name type="scientific">Macrolepiota fuliginosa MF-IS2</name>
    <dbReference type="NCBI Taxonomy" id="1400762"/>
    <lineage>
        <taxon>Eukaryota</taxon>
        <taxon>Fungi</taxon>
        <taxon>Dikarya</taxon>
        <taxon>Basidiomycota</taxon>
        <taxon>Agaricomycotina</taxon>
        <taxon>Agaricomycetes</taxon>
        <taxon>Agaricomycetidae</taxon>
        <taxon>Agaricales</taxon>
        <taxon>Agaricineae</taxon>
        <taxon>Agaricaceae</taxon>
        <taxon>Macrolepiota</taxon>
    </lineage>
</organism>
<proteinExistence type="predicted"/>
<accession>A0A9P5XAP9</accession>
<sequence length="436" mass="48458">MGDSSRWSGYLQSLPFLDLPTFWNSEPSARSNGIGPVLGSDPDNPLVLLRGSEVMKRLEKKDDAGRTLRDNVDDYYHKIVLRILRQSGIRRHLALEPSLAGFRQAYSLVSSRAFLLDAYHGLAMTPIADAFNHALENHVHIQTDFYVCPECGSLRECEHDSEGRDQTHDMEWKANDYDAYYEMVSNADIVPYEEVFNTYGEKLCNAELLVQFGFIIDPNDNDTVNFDINDILREAPLSQETYNKIPCLDDAELAPLLDSFTVSDLIFAQDPSNVEARFCINCDGKISHFLWIFLVRLLCQNMPLVGPSNSMCSDKLREMTTTQINMENMLQEGSVEDGDGQLDLPGSPVIPVLLAVAQAVVAMCGARKGGSGHPGYANRDLGDILDTIAVDRSRSRLSLSILMSEHSILDSCSFGWLDFVNAFNSSDGYNDGGISA</sequence>